<accession>A0A4R7Q625</accession>
<proteinExistence type="predicted"/>
<protein>
    <submittedName>
        <fullName evidence="1">Uncharacterized protein YeaO (DUF488 family)</fullName>
    </submittedName>
</protein>
<sequence>MQTVSDVIVLNFMKTIHIKRIYDQPAKDDGYRVLVDRIWPRGISKKDAHLDDWLKEIAPSTPLRKWFDHEPEKFEAFSNKYKIELENKSEILTTLRNKVKSRTLTLLYGAKDTEHNQAVVLKEVLENL</sequence>
<reference evidence="1 2" key="1">
    <citation type="submission" date="2019-03" db="EMBL/GenBank/DDBJ databases">
        <title>Genomic Encyclopedia of Archaeal and Bacterial Type Strains, Phase II (KMG-II): from individual species to whole genera.</title>
        <authorList>
            <person name="Goeker M."/>
        </authorList>
    </citation>
    <scope>NUCLEOTIDE SEQUENCE [LARGE SCALE GENOMIC DNA]</scope>
    <source>
        <strain evidence="1 2">DSM 28135</strain>
    </source>
</reference>
<name>A0A4R7Q625_9FLAO</name>
<organism evidence="1 2">
    <name type="scientific">Gelidibacter sediminis</name>
    <dbReference type="NCBI Taxonomy" id="1608710"/>
    <lineage>
        <taxon>Bacteria</taxon>
        <taxon>Pseudomonadati</taxon>
        <taxon>Bacteroidota</taxon>
        <taxon>Flavobacteriia</taxon>
        <taxon>Flavobacteriales</taxon>
        <taxon>Flavobacteriaceae</taxon>
        <taxon>Gelidibacter</taxon>
    </lineage>
</organism>
<dbReference type="InterPro" id="IPR052552">
    <property type="entry name" value="YeaO-like"/>
</dbReference>
<comment type="caution">
    <text evidence="1">The sequence shown here is derived from an EMBL/GenBank/DDBJ whole genome shotgun (WGS) entry which is preliminary data.</text>
</comment>
<evidence type="ECO:0000313" key="1">
    <source>
        <dbReference type="EMBL" id="TDU43015.1"/>
    </source>
</evidence>
<dbReference type="Proteomes" id="UP000294689">
    <property type="component" value="Unassembled WGS sequence"/>
</dbReference>
<dbReference type="AlphaFoldDB" id="A0A4R7Q625"/>
<gene>
    <name evidence="1" type="ORF">BXY82_0420</name>
</gene>
<evidence type="ECO:0000313" key="2">
    <source>
        <dbReference type="Proteomes" id="UP000294689"/>
    </source>
</evidence>
<dbReference type="EMBL" id="SOBW01000007">
    <property type="protein sequence ID" value="TDU43015.1"/>
    <property type="molecule type" value="Genomic_DNA"/>
</dbReference>
<keyword evidence="2" id="KW-1185">Reference proteome</keyword>
<dbReference type="PANTHER" id="PTHR36849">
    <property type="entry name" value="CYTOPLASMIC PROTEIN-RELATED"/>
    <property type="match status" value="1"/>
</dbReference>
<dbReference type="Pfam" id="PF22752">
    <property type="entry name" value="DUF488-N3i"/>
    <property type="match status" value="1"/>
</dbReference>
<dbReference type="PANTHER" id="PTHR36849:SF1">
    <property type="entry name" value="CYTOPLASMIC PROTEIN"/>
    <property type="match status" value="1"/>
</dbReference>